<reference evidence="2 3" key="2">
    <citation type="journal article" date="2019" name="G3 (Bethesda)">
        <title>Hybrid Assembly of the Genome of the Entomopathogenic Nematode Steinernema carpocapsae Identifies the X-Chromosome.</title>
        <authorList>
            <person name="Serra L."/>
            <person name="Macchietto M."/>
            <person name="Macias-Munoz A."/>
            <person name="McGill C.J."/>
            <person name="Rodriguez I.M."/>
            <person name="Rodriguez B."/>
            <person name="Murad R."/>
            <person name="Mortazavi A."/>
        </authorList>
    </citation>
    <scope>NUCLEOTIDE SEQUENCE [LARGE SCALE GENOMIC DNA]</scope>
    <source>
        <strain evidence="2 3">ALL</strain>
    </source>
</reference>
<evidence type="ECO:0000313" key="2">
    <source>
        <dbReference type="EMBL" id="TKR59688.1"/>
    </source>
</evidence>
<dbReference type="InterPro" id="IPR040456">
    <property type="entry name" value="RNase_H2_suB"/>
</dbReference>
<sequence length="255" mass="29105">MFDWCQLSILISTYLMPPKRSARLKAPTVSKQPSTSNNLTFDRKLIIAKDGVIKDDKKAMLLSHPRTRAPTLYYGVGSGNTLCELVKVGDGKRSLLIGESAVEDGDVVFLVPINPLFLVLPSLEKKKKHAVTLEDLLVDPLFPQLNDLKNSKNLLIALRKVCFLQEEKKSISFQLDHTKLAEWLRKKYEMAKKIRDSEEEALNYMQEVLLEEHYNLLRITLGLKDKEPEKVEEEANNLKRSTKKTTKQGAKKRKT</sequence>
<keyword evidence="3" id="KW-1185">Reference proteome</keyword>
<dbReference type="GO" id="GO:0006401">
    <property type="term" value="P:RNA catabolic process"/>
    <property type="evidence" value="ECO:0007669"/>
    <property type="project" value="TreeGrafter"/>
</dbReference>
<comment type="caution">
    <text evidence="2">The sequence shown here is derived from an EMBL/GenBank/DDBJ whole genome shotgun (WGS) entry which is preliminary data.</text>
</comment>
<proteinExistence type="predicted"/>
<feature type="compositionally biased region" description="Basic residues" evidence="1">
    <location>
        <begin position="240"/>
        <end position="255"/>
    </location>
</feature>
<dbReference type="GO" id="GO:0032299">
    <property type="term" value="C:ribonuclease H2 complex"/>
    <property type="evidence" value="ECO:0007669"/>
    <property type="project" value="InterPro"/>
</dbReference>
<feature type="region of interest" description="Disordered" evidence="1">
    <location>
        <begin position="228"/>
        <end position="255"/>
    </location>
</feature>
<dbReference type="Proteomes" id="UP000298663">
    <property type="component" value="Unassembled WGS sequence"/>
</dbReference>
<dbReference type="PANTHER" id="PTHR13383:SF11">
    <property type="entry name" value="RIBONUCLEASE H2 SUBUNIT B"/>
    <property type="match status" value="1"/>
</dbReference>
<reference evidence="2 3" key="1">
    <citation type="journal article" date="2015" name="Genome Biol.">
        <title>Comparative genomics of Steinernema reveals deeply conserved gene regulatory networks.</title>
        <authorList>
            <person name="Dillman A.R."/>
            <person name="Macchietto M."/>
            <person name="Porter C.F."/>
            <person name="Rogers A."/>
            <person name="Williams B."/>
            <person name="Antoshechkin I."/>
            <person name="Lee M.M."/>
            <person name="Goodwin Z."/>
            <person name="Lu X."/>
            <person name="Lewis E.E."/>
            <person name="Goodrich-Blair H."/>
            <person name="Stock S.P."/>
            <person name="Adams B.J."/>
            <person name="Sternberg P.W."/>
            <person name="Mortazavi A."/>
        </authorList>
    </citation>
    <scope>NUCLEOTIDE SEQUENCE [LARGE SCALE GENOMIC DNA]</scope>
    <source>
        <strain evidence="2 3">ALL</strain>
    </source>
</reference>
<accession>A0A4U5LUB1</accession>
<dbReference type="GO" id="GO:0005654">
    <property type="term" value="C:nucleoplasm"/>
    <property type="evidence" value="ECO:0007669"/>
    <property type="project" value="TreeGrafter"/>
</dbReference>
<dbReference type="Gene3D" id="1.10.20.120">
    <property type="match status" value="1"/>
</dbReference>
<dbReference type="PANTHER" id="PTHR13383">
    <property type="entry name" value="RIBONUCLEASE H2 SUBUNIT B"/>
    <property type="match status" value="1"/>
</dbReference>
<evidence type="ECO:0000256" key="1">
    <source>
        <dbReference type="SAM" id="MobiDB-lite"/>
    </source>
</evidence>
<gene>
    <name evidence="2" type="ORF">L596_029326</name>
</gene>
<name>A0A4U5LUB1_STECR</name>
<organism evidence="2 3">
    <name type="scientific">Steinernema carpocapsae</name>
    <name type="common">Entomopathogenic nematode</name>
    <dbReference type="NCBI Taxonomy" id="34508"/>
    <lineage>
        <taxon>Eukaryota</taxon>
        <taxon>Metazoa</taxon>
        <taxon>Ecdysozoa</taxon>
        <taxon>Nematoda</taxon>
        <taxon>Chromadorea</taxon>
        <taxon>Rhabditida</taxon>
        <taxon>Tylenchina</taxon>
        <taxon>Panagrolaimomorpha</taxon>
        <taxon>Strongyloidoidea</taxon>
        <taxon>Steinernematidae</taxon>
        <taxon>Steinernema</taxon>
    </lineage>
</organism>
<dbReference type="EMBL" id="AZBU02000012">
    <property type="protein sequence ID" value="TKR59688.1"/>
    <property type="molecule type" value="Genomic_DNA"/>
</dbReference>
<dbReference type="OrthoDB" id="5848737at2759"/>
<dbReference type="Gene3D" id="2.20.25.530">
    <property type="match status" value="1"/>
</dbReference>
<protein>
    <submittedName>
        <fullName evidence="2">Uncharacterized protein</fullName>
    </submittedName>
</protein>
<dbReference type="STRING" id="34508.A0A4U5LUB1"/>
<evidence type="ECO:0000313" key="3">
    <source>
        <dbReference type="Proteomes" id="UP000298663"/>
    </source>
</evidence>
<dbReference type="AlphaFoldDB" id="A0A4U5LUB1"/>